<evidence type="ECO:0000259" key="2">
    <source>
        <dbReference type="Pfam" id="PF23400"/>
    </source>
</evidence>
<dbReference type="Proteomes" id="UP000182882">
    <property type="component" value="Unassembled WGS sequence"/>
</dbReference>
<dbReference type="EMBL" id="FNLN01000007">
    <property type="protein sequence ID" value="SDT87221.1"/>
    <property type="molecule type" value="Genomic_DNA"/>
</dbReference>
<protein>
    <recommendedName>
        <fullName evidence="5">DUF1887 family protein</fullName>
    </recommendedName>
</protein>
<name>A0A1H2DWL5_9PROT</name>
<dbReference type="InterPro" id="IPR011335">
    <property type="entry name" value="Restrct_endonuc-II-like"/>
</dbReference>
<dbReference type="Gene3D" id="3.40.1350.10">
    <property type="match status" value="1"/>
</dbReference>
<dbReference type="GO" id="GO:0003676">
    <property type="term" value="F:nucleic acid binding"/>
    <property type="evidence" value="ECO:0007669"/>
    <property type="project" value="InterPro"/>
</dbReference>
<dbReference type="InterPro" id="IPR015093">
    <property type="entry name" value="Card1_endonucl_dom"/>
</dbReference>
<organism evidence="3 4">
    <name type="scientific">Nitrosomonas ureae</name>
    <dbReference type="NCBI Taxonomy" id="44577"/>
    <lineage>
        <taxon>Bacteria</taxon>
        <taxon>Pseudomonadati</taxon>
        <taxon>Pseudomonadota</taxon>
        <taxon>Betaproteobacteria</taxon>
        <taxon>Nitrosomonadales</taxon>
        <taxon>Nitrosomonadaceae</taxon>
        <taxon>Nitrosomonas</taxon>
    </lineage>
</organism>
<evidence type="ECO:0008006" key="5">
    <source>
        <dbReference type="Google" id="ProtNLM"/>
    </source>
</evidence>
<dbReference type="CDD" id="cd22364">
    <property type="entry name" value="VC1899-like"/>
    <property type="match status" value="1"/>
</dbReference>
<proteinExistence type="predicted"/>
<dbReference type="Gene3D" id="3.40.50.10770">
    <property type="entry name" value="Hypothetical protein VC1899 like domain (Restriction endonuclease-like)"/>
    <property type="match status" value="1"/>
</dbReference>
<sequence>MKLNTHLILVSAQPIPSITPMLDDAVKPKKVVMLVSPDMQERARALENIFKPRGIGIESYAIADPWNAELISDKVLDILCHYPDGGIALNATGGTKLMSIAACEAFRSANAPIYYVHPRYDRLLWLSPKLPPHELADRLKLKDYLMAYGADLVDIPAGMQSVPPAIQELTGELLAGIDRYADELGTLNYLAYQSDNAQLSAKIGHSRQSRPVLWELLELFEAAGICCLEHRLIRFSDPQMRFIANGGWLEMHTYAACLQLKQKCGIQDVACNIVIQRHPAGKTAVKNEIDVGLIHANRLHLIECKTRHFEKDADMLYKLDSLRDLMGGLQGRTMLVSFNNLGKASRARARELNVSLCCKTELKHLQQHLTNWLTTRG</sequence>
<reference evidence="4" key="1">
    <citation type="submission" date="2016-10" db="EMBL/GenBank/DDBJ databases">
        <authorList>
            <person name="Varghese N."/>
            <person name="Submissions S."/>
        </authorList>
    </citation>
    <scope>NUCLEOTIDE SEQUENCE [LARGE SCALE GENOMIC DNA]</scope>
    <source>
        <strain evidence="4">Nm10</strain>
    </source>
</reference>
<feature type="domain" description="Card1 CARF" evidence="2">
    <location>
        <begin position="6"/>
        <end position="144"/>
    </location>
</feature>
<dbReference type="InterPro" id="IPR011856">
    <property type="entry name" value="tRNA_endonuc-like_dom_sf"/>
</dbReference>
<gene>
    <name evidence="3" type="ORF">SAMN05216406_1077</name>
</gene>
<accession>A0A1H2DWL5</accession>
<evidence type="ECO:0000259" key="1">
    <source>
        <dbReference type="Pfam" id="PF09002"/>
    </source>
</evidence>
<dbReference type="InterPro" id="IPR056339">
    <property type="entry name" value="CARF_Card1"/>
</dbReference>
<dbReference type="Gene3D" id="1.10.10.680">
    <property type="entry name" value="Hypothetical protein VC1899 (Restriction endonuclease-like)"/>
    <property type="match status" value="1"/>
</dbReference>
<feature type="domain" description="Card1 endonuclease" evidence="1">
    <location>
        <begin position="242"/>
        <end position="373"/>
    </location>
</feature>
<keyword evidence="4" id="KW-1185">Reference proteome</keyword>
<dbReference type="Pfam" id="PF09002">
    <property type="entry name" value="Card1_endonuc"/>
    <property type="match status" value="1"/>
</dbReference>
<dbReference type="AlphaFoldDB" id="A0A1H2DWL5"/>
<evidence type="ECO:0000313" key="4">
    <source>
        <dbReference type="Proteomes" id="UP000182882"/>
    </source>
</evidence>
<dbReference type="Pfam" id="PF23400">
    <property type="entry name" value="CARF_Card1"/>
    <property type="match status" value="1"/>
</dbReference>
<dbReference type="SUPFAM" id="SSF52980">
    <property type="entry name" value="Restriction endonuclease-like"/>
    <property type="match status" value="1"/>
</dbReference>
<evidence type="ECO:0000313" key="3">
    <source>
        <dbReference type="EMBL" id="SDT87221.1"/>
    </source>
</evidence>